<gene>
    <name evidence="1" type="ORF">Sradi_3022100</name>
</gene>
<dbReference type="AlphaFoldDB" id="A0AAW2S1G4"/>
<dbReference type="EMBL" id="JACGWJ010000012">
    <property type="protein sequence ID" value="KAL0386278.1"/>
    <property type="molecule type" value="Genomic_DNA"/>
</dbReference>
<reference evidence="1" key="2">
    <citation type="journal article" date="2024" name="Plant">
        <title>Genomic evolution and insights into agronomic trait innovations of Sesamum species.</title>
        <authorList>
            <person name="Miao H."/>
            <person name="Wang L."/>
            <person name="Qu L."/>
            <person name="Liu H."/>
            <person name="Sun Y."/>
            <person name="Le M."/>
            <person name="Wang Q."/>
            <person name="Wei S."/>
            <person name="Zheng Y."/>
            <person name="Lin W."/>
            <person name="Duan Y."/>
            <person name="Cao H."/>
            <person name="Xiong S."/>
            <person name="Wang X."/>
            <person name="Wei L."/>
            <person name="Li C."/>
            <person name="Ma Q."/>
            <person name="Ju M."/>
            <person name="Zhao R."/>
            <person name="Li G."/>
            <person name="Mu C."/>
            <person name="Tian Q."/>
            <person name="Mei H."/>
            <person name="Zhang T."/>
            <person name="Gao T."/>
            <person name="Zhang H."/>
        </authorList>
    </citation>
    <scope>NUCLEOTIDE SEQUENCE</scope>
    <source>
        <strain evidence="1">G02</strain>
    </source>
</reference>
<accession>A0AAW2S1G4</accession>
<proteinExistence type="predicted"/>
<name>A0AAW2S1G4_SESRA</name>
<organism evidence="1">
    <name type="scientific">Sesamum radiatum</name>
    <name type="common">Black benniseed</name>
    <dbReference type="NCBI Taxonomy" id="300843"/>
    <lineage>
        <taxon>Eukaryota</taxon>
        <taxon>Viridiplantae</taxon>
        <taxon>Streptophyta</taxon>
        <taxon>Embryophyta</taxon>
        <taxon>Tracheophyta</taxon>
        <taxon>Spermatophyta</taxon>
        <taxon>Magnoliopsida</taxon>
        <taxon>eudicotyledons</taxon>
        <taxon>Gunneridae</taxon>
        <taxon>Pentapetalae</taxon>
        <taxon>asterids</taxon>
        <taxon>lamiids</taxon>
        <taxon>Lamiales</taxon>
        <taxon>Pedaliaceae</taxon>
        <taxon>Sesamum</taxon>
    </lineage>
</organism>
<comment type="caution">
    <text evidence="1">The sequence shown here is derived from an EMBL/GenBank/DDBJ whole genome shotgun (WGS) entry which is preliminary data.</text>
</comment>
<protein>
    <submittedName>
        <fullName evidence="1">Uncharacterized protein</fullName>
    </submittedName>
</protein>
<evidence type="ECO:0000313" key="1">
    <source>
        <dbReference type="EMBL" id="KAL0386278.1"/>
    </source>
</evidence>
<reference evidence="1" key="1">
    <citation type="submission" date="2020-06" db="EMBL/GenBank/DDBJ databases">
        <authorList>
            <person name="Li T."/>
            <person name="Hu X."/>
            <person name="Zhang T."/>
            <person name="Song X."/>
            <person name="Zhang H."/>
            <person name="Dai N."/>
            <person name="Sheng W."/>
            <person name="Hou X."/>
            <person name="Wei L."/>
        </authorList>
    </citation>
    <scope>NUCLEOTIDE SEQUENCE</scope>
    <source>
        <strain evidence="1">G02</strain>
        <tissue evidence="1">Leaf</tissue>
    </source>
</reference>
<sequence length="73" mass="8077">MELGDLQLKSVKIPLVGFWGSEVIPEGTIDLPVSIGEEPTRRTCMIQFLIVDSPFAYNVGDQREVKSGAIKEK</sequence>